<evidence type="ECO:0000313" key="4">
    <source>
        <dbReference type="Proteomes" id="UP000199656"/>
    </source>
</evidence>
<dbReference type="OrthoDB" id="9816357at2"/>
<evidence type="ECO:0000259" key="2">
    <source>
        <dbReference type="PROSITE" id="PS50983"/>
    </source>
</evidence>
<dbReference type="EMBL" id="FNRL01000010">
    <property type="protein sequence ID" value="SEA58650.1"/>
    <property type="molecule type" value="Genomic_DNA"/>
</dbReference>
<protein>
    <submittedName>
        <fullName evidence="3">ABC-type Fe3+-hydroxamate transport system, substrate-binding protein</fullName>
    </submittedName>
</protein>
<dbReference type="InterPro" id="IPR002491">
    <property type="entry name" value="ABC_transptr_periplasmic_BD"/>
</dbReference>
<evidence type="ECO:0000256" key="1">
    <source>
        <dbReference type="ARBA" id="ARBA00022729"/>
    </source>
</evidence>
<dbReference type="STRING" id="408074.SAMN05660909_02582"/>
<dbReference type="PANTHER" id="PTHR30535">
    <property type="entry name" value="VITAMIN B12-BINDING PROTEIN"/>
    <property type="match status" value="1"/>
</dbReference>
<dbReference type="AlphaFoldDB" id="A0A1H4CEA5"/>
<dbReference type="Gene3D" id="3.40.50.1980">
    <property type="entry name" value="Nitrogenase molybdenum iron protein domain"/>
    <property type="match status" value="2"/>
</dbReference>
<keyword evidence="1" id="KW-0732">Signal</keyword>
<proteinExistence type="predicted"/>
<dbReference type="NCBIfam" id="NF038402">
    <property type="entry name" value="TroA_like"/>
    <property type="match status" value="1"/>
</dbReference>
<reference evidence="4" key="1">
    <citation type="submission" date="2016-10" db="EMBL/GenBank/DDBJ databases">
        <authorList>
            <person name="Varghese N."/>
            <person name="Submissions S."/>
        </authorList>
    </citation>
    <scope>NUCLEOTIDE SEQUENCE [LARGE SCALE GENOMIC DNA]</scope>
    <source>
        <strain evidence="4">DSM 23920</strain>
    </source>
</reference>
<dbReference type="PROSITE" id="PS50983">
    <property type="entry name" value="FE_B12_PBP"/>
    <property type="match status" value="1"/>
</dbReference>
<dbReference type="RefSeq" id="WP_089762177.1">
    <property type="nucleotide sequence ID" value="NZ_BKAT01000007.1"/>
</dbReference>
<organism evidence="3 4">
    <name type="scientific">Chitinophaga terrae</name>
    <name type="common">ex Kim and Jung 2007</name>
    <dbReference type="NCBI Taxonomy" id="408074"/>
    <lineage>
        <taxon>Bacteria</taxon>
        <taxon>Pseudomonadati</taxon>
        <taxon>Bacteroidota</taxon>
        <taxon>Chitinophagia</taxon>
        <taxon>Chitinophagales</taxon>
        <taxon>Chitinophagaceae</taxon>
        <taxon>Chitinophaga</taxon>
    </lineage>
</organism>
<sequence length="258" mass="29169">MVFRDQLGRTINLDRTPKRIVSLVPSQTELLYTLGLDTEVAGITKFCVHPLTWFRTKPRVGGTKQVHIEKVKELSPDLIIANKEENLESDIHELMKICPVWVSDVQTLEDAYEMILGIGQVTGRELAARQLTENIGKAFSTIKKTEAGISAVYFIWRDPWMVAGGGTFINDMLARCGIRNVFAHLPRYPVVTPAEIKATEARWLLLSSEPYPFSEKHIAELKEQVPGVEIRLVDGEMFSWYGSRLLQAPAYFNRLLAP</sequence>
<dbReference type="PANTHER" id="PTHR30535:SF35">
    <property type="entry name" value="PERIPLASMIC BINDING PROTEIN"/>
    <property type="match status" value="1"/>
</dbReference>
<dbReference type="Pfam" id="PF01497">
    <property type="entry name" value="Peripla_BP_2"/>
    <property type="match status" value="1"/>
</dbReference>
<evidence type="ECO:0000313" key="3">
    <source>
        <dbReference type="EMBL" id="SEA58650.1"/>
    </source>
</evidence>
<dbReference type="SUPFAM" id="SSF53807">
    <property type="entry name" value="Helical backbone' metal receptor"/>
    <property type="match status" value="1"/>
</dbReference>
<dbReference type="Proteomes" id="UP000199656">
    <property type="component" value="Unassembled WGS sequence"/>
</dbReference>
<dbReference type="InterPro" id="IPR054828">
    <property type="entry name" value="Vit_B12_bind_prot"/>
</dbReference>
<accession>A0A1H4CEA5</accession>
<feature type="domain" description="Fe/B12 periplasmic-binding" evidence="2">
    <location>
        <begin position="19"/>
        <end position="258"/>
    </location>
</feature>
<keyword evidence="4" id="KW-1185">Reference proteome</keyword>
<gene>
    <name evidence="3" type="ORF">SAMN05660909_02582</name>
</gene>
<name>A0A1H4CEA5_9BACT</name>
<dbReference type="InterPro" id="IPR050902">
    <property type="entry name" value="ABC_Transporter_SBP"/>
</dbReference>